<dbReference type="SMART" id="SM00368">
    <property type="entry name" value="LRR_RI"/>
    <property type="match status" value="5"/>
</dbReference>
<evidence type="ECO:0000256" key="2">
    <source>
        <dbReference type="ARBA" id="ARBA00022614"/>
    </source>
</evidence>
<proteinExistence type="predicted"/>
<dbReference type="GO" id="GO:0005096">
    <property type="term" value="F:GTPase activator activity"/>
    <property type="evidence" value="ECO:0007669"/>
    <property type="project" value="UniProtKB-KW"/>
</dbReference>
<keyword evidence="1" id="KW-0343">GTPase activation</keyword>
<dbReference type="SUPFAM" id="SSF52047">
    <property type="entry name" value="RNI-like"/>
    <property type="match status" value="1"/>
</dbReference>
<keyword evidence="2" id="KW-0433">Leucine-rich repeat</keyword>
<gene>
    <name evidence="4" type="ORF">C0Q70_19011</name>
</gene>
<dbReference type="GO" id="GO:0031267">
    <property type="term" value="F:small GTPase binding"/>
    <property type="evidence" value="ECO:0007669"/>
    <property type="project" value="TreeGrafter"/>
</dbReference>
<reference evidence="4 5" key="1">
    <citation type="submission" date="2018-04" db="EMBL/GenBank/DDBJ databases">
        <title>The genome of golden apple snail Pomacea canaliculata provides insight into stress tolerance and invasive adaptation.</title>
        <authorList>
            <person name="Liu C."/>
            <person name="Liu B."/>
            <person name="Ren Y."/>
            <person name="Zhang Y."/>
            <person name="Wang H."/>
            <person name="Li S."/>
            <person name="Jiang F."/>
            <person name="Yin L."/>
            <person name="Zhang G."/>
            <person name="Qian W."/>
            <person name="Fan W."/>
        </authorList>
    </citation>
    <scope>NUCLEOTIDE SEQUENCE [LARGE SCALE GENOMIC DNA]</scope>
    <source>
        <strain evidence="4">SZHN2017</strain>
        <tissue evidence="4">Muscle</tissue>
    </source>
</reference>
<keyword evidence="3" id="KW-0677">Repeat</keyword>
<dbReference type="InterPro" id="IPR032675">
    <property type="entry name" value="LRR_dom_sf"/>
</dbReference>
<dbReference type="GO" id="GO:0048471">
    <property type="term" value="C:perinuclear region of cytoplasm"/>
    <property type="evidence" value="ECO:0007669"/>
    <property type="project" value="TreeGrafter"/>
</dbReference>
<organism evidence="4 5">
    <name type="scientific">Pomacea canaliculata</name>
    <name type="common">Golden apple snail</name>
    <dbReference type="NCBI Taxonomy" id="400727"/>
    <lineage>
        <taxon>Eukaryota</taxon>
        <taxon>Metazoa</taxon>
        <taxon>Spiralia</taxon>
        <taxon>Lophotrochozoa</taxon>
        <taxon>Mollusca</taxon>
        <taxon>Gastropoda</taxon>
        <taxon>Caenogastropoda</taxon>
        <taxon>Architaenioglossa</taxon>
        <taxon>Ampullarioidea</taxon>
        <taxon>Ampullariidae</taxon>
        <taxon>Pomacea</taxon>
    </lineage>
</organism>
<dbReference type="Gene3D" id="1.10.533.10">
    <property type="entry name" value="Death Domain, Fas"/>
    <property type="match status" value="1"/>
</dbReference>
<dbReference type="GO" id="GO:0005634">
    <property type="term" value="C:nucleus"/>
    <property type="evidence" value="ECO:0007669"/>
    <property type="project" value="TreeGrafter"/>
</dbReference>
<dbReference type="Gene3D" id="3.80.10.10">
    <property type="entry name" value="Ribonuclease Inhibitor"/>
    <property type="match status" value="3"/>
</dbReference>
<evidence type="ECO:0000313" key="5">
    <source>
        <dbReference type="Proteomes" id="UP000245119"/>
    </source>
</evidence>
<comment type="caution">
    <text evidence="4">The sequence shown here is derived from an EMBL/GenBank/DDBJ whole genome shotgun (WGS) entry which is preliminary data.</text>
</comment>
<dbReference type="Proteomes" id="UP000245119">
    <property type="component" value="Linkage Group LG12"/>
</dbReference>
<dbReference type="GO" id="GO:0005829">
    <property type="term" value="C:cytosol"/>
    <property type="evidence" value="ECO:0007669"/>
    <property type="project" value="TreeGrafter"/>
</dbReference>
<dbReference type="OrthoDB" id="6103496at2759"/>
<protein>
    <submittedName>
        <fullName evidence="4">Uncharacterized protein</fullName>
    </submittedName>
</protein>
<dbReference type="PANTHER" id="PTHR24113:SF12">
    <property type="entry name" value="RAN GTPASE-ACTIVATING PROTEIN 1"/>
    <property type="match status" value="1"/>
</dbReference>
<dbReference type="InterPro" id="IPR011029">
    <property type="entry name" value="DEATH-like_dom_sf"/>
</dbReference>
<dbReference type="PANTHER" id="PTHR24113">
    <property type="entry name" value="RAN GTPASE-ACTIVATING PROTEIN 1"/>
    <property type="match status" value="1"/>
</dbReference>
<evidence type="ECO:0000256" key="3">
    <source>
        <dbReference type="ARBA" id="ARBA00022737"/>
    </source>
</evidence>
<sequence>MVLYSVVQPSSVTGLQEMIQAKQDTHGRTHAAWLMLRRLSRRGNWVPGLQLGLCSSQVRLEHLAQKIEDLLCEFAVLIGEVAMEVDFVEEEENDMEVDHDSPLSPRTAGLNLDEPLLNELEGRHLSDLVDDQVQRFQKAVISAIAETFFTTVAKEPQHVTHLIELYKNIVNTISATSVTVGCLHVGLRMNYVSDVSTIRKFLEGGSLVQLLEHGLLTEERRRWLREQAAGYGLIWRRIGLRVAITEDNLNHCEAFLKWVNEPSLARSVGEALLFNLLSTCPQASAKMYHVTHIPRLLRSFLDWLATHHPVLATTVATELVDRPWEKALIFAMKACREFFRLDVDYVADLTTIVSTLFVKLSQEKVVATAGVQMGMDTGREGEAMVVLDVQELSHLSLDFLPAAERLRTAGLLVPVTSSGHLGRLTFCDPFVADHAISSMVSSLPAPDDKHLSFALGVGSHHIVLHLLAKDDTSPSQPLTLPSMLVSSADTSLSHPLSSPSDTTQLLLDCLSCYDTSHPAFELVAALSPEWPPPAHIAVSTCPALTPALKRKLRHLRLDDVDWETTETTLQAVVSATCHVDLSRKLSDATDVELRAVLACTQLTNLPGPLVLRPMLLSVAWQDRSPRRLASHPALKLCNNRLQERHVCCLETAMLGLESVAHFDLSDCEVSLTHLQRLLDAMPCHSVQELVLNGIRLTDDKEGQLPKFSHLGKLRSLMLERTGLRDKHLQHLGRQLQALPDLRELSLASNVITSTGLSHLVPALASRSTLRLLRLSECELDVGSAFVIGCILAAARDLHVINLNACHLQDDGLQHLVRVLHDKLRLTKVSLWQGGYSTEGLMPLLKHLSLCHNMQFLELGECTLVDDMADLGDKLLMTLAESDVWHYLGLWKCHLGKSRYFLQGLGGLTTQLRGLDKLVLQENDLDDDSFRLLADAVRRGVFKYLRHLNLIHNPVTESGAVYLADVLHCLPRLQELLLQYSNISPQGALRLSQAALNLPDMTVLDLSESSCMTSDDARDVLREVIAAVHEGGVVAGHGVAFVAVEGDLEDFLLPQAEEAEISVPHRDVVQEDGERIAQKGEPAIITTTATEQPFTERVASPQQFTRQNAIVNIEVGEVVVDDKFHIKITRKFF</sequence>
<dbReference type="InterPro" id="IPR027038">
    <property type="entry name" value="RanGap"/>
</dbReference>
<keyword evidence="5" id="KW-1185">Reference proteome</keyword>
<accession>A0A2T7NI48</accession>
<dbReference type="STRING" id="400727.A0A2T7NI48"/>
<dbReference type="GO" id="GO:0006913">
    <property type="term" value="P:nucleocytoplasmic transport"/>
    <property type="evidence" value="ECO:0007669"/>
    <property type="project" value="TreeGrafter"/>
</dbReference>
<dbReference type="EMBL" id="PZQS01000012">
    <property type="protein sequence ID" value="PVD20850.1"/>
    <property type="molecule type" value="Genomic_DNA"/>
</dbReference>
<evidence type="ECO:0000256" key="1">
    <source>
        <dbReference type="ARBA" id="ARBA00022468"/>
    </source>
</evidence>
<dbReference type="AlphaFoldDB" id="A0A2T7NI48"/>
<name>A0A2T7NI48_POMCA</name>
<evidence type="ECO:0000313" key="4">
    <source>
        <dbReference type="EMBL" id="PVD20850.1"/>
    </source>
</evidence>